<keyword evidence="2 11" id="KW-0820">tRNA-binding</keyword>
<dbReference type="Gene3D" id="3.30.54.20">
    <property type="match status" value="1"/>
</dbReference>
<dbReference type="GO" id="GO:0008270">
    <property type="term" value="F:zinc ion binding"/>
    <property type="evidence" value="ECO:0007669"/>
    <property type="project" value="UniProtKB-UniRule"/>
</dbReference>
<dbReference type="InterPro" id="IPR018163">
    <property type="entry name" value="Thr/Ala-tRNA-synth_IIc_edit"/>
</dbReference>
<keyword evidence="9 11" id="KW-0648">Protein biosynthesis</keyword>
<gene>
    <name evidence="11" type="primary">alaS</name>
    <name evidence="13" type="ORF">OZSIB_0107</name>
</gene>
<dbReference type="Gene3D" id="6.10.250.550">
    <property type="match status" value="1"/>
</dbReference>
<keyword evidence="7 11" id="KW-0067">ATP-binding</keyword>
<keyword evidence="10 11" id="KW-0030">Aminoacyl-tRNA synthetase</keyword>
<dbReference type="PANTHER" id="PTHR11777:SF9">
    <property type="entry name" value="ALANINE--TRNA LIGASE, CYTOPLASMIC"/>
    <property type="match status" value="1"/>
</dbReference>
<dbReference type="InterPro" id="IPR009000">
    <property type="entry name" value="Transl_B-barrel_sf"/>
</dbReference>
<evidence type="ECO:0000256" key="3">
    <source>
        <dbReference type="ARBA" id="ARBA00022598"/>
    </source>
</evidence>
<evidence type="ECO:0000256" key="6">
    <source>
        <dbReference type="ARBA" id="ARBA00022833"/>
    </source>
</evidence>
<dbReference type="InterPro" id="IPR050058">
    <property type="entry name" value="Ala-tRNA_ligase"/>
</dbReference>
<keyword evidence="5 11" id="KW-0547">Nucleotide-binding</keyword>
<dbReference type="FunFam" id="3.30.930.10:FF:000011">
    <property type="entry name" value="Alanine--tRNA ligase, cytoplasmic"/>
    <property type="match status" value="1"/>
</dbReference>
<dbReference type="SUPFAM" id="SSF50447">
    <property type="entry name" value="Translation proteins"/>
    <property type="match status" value="1"/>
</dbReference>
<dbReference type="InterPro" id="IPR003156">
    <property type="entry name" value="DHHA1_dom"/>
</dbReference>
<accession>A0A367Z8Z1</accession>
<dbReference type="Gene3D" id="3.30.930.10">
    <property type="entry name" value="Bira Bifunctional Protein, Domain 2"/>
    <property type="match status" value="1"/>
</dbReference>
<evidence type="ECO:0000313" key="14">
    <source>
        <dbReference type="Proteomes" id="UP000252355"/>
    </source>
</evidence>
<dbReference type="GO" id="GO:0004813">
    <property type="term" value="F:alanine-tRNA ligase activity"/>
    <property type="evidence" value="ECO:0007669"/>
    <property type="project" value="UniProtKB-UniRule"/>
</dbReference>
<evidence type="ECO:0000256" key="9">
    <source>
        <dbReference type="ARBA" id="ARBA00022917"/>
    </source>
</evidence>
<dbReference type="EMBL" id="QOQW01000043">
    <property type="protein sequence ID" value="RCK74620.1"/>
    <property type="molecule type" value="Genomic_DNA"/>
</dbReference>
<dbReference type="PANTHER" id="PTHR11777">
    <property type="entry name" value="ALANYL-TRNA SYNTHETASE"/>
    <property type="match status" value="1"/>
</dbReference>
<dbReference type="Pfam" id="PF07973">
    <property type="entry name" value="tRNA_SAD"/>
    <property type="match status" value="1"/>
</dbReference>
<evidence type="ECO:0000256" key="2">
    <source>
        <dbReference type="ARBA" id="ARBA00022555"/>
    </source>
</evidence>
<comment type="cofactor">
    <cofactor evidence="11">
        <name>Zn(2+)</name>
        <dbReference type="ChEBI" id="CHEBI:29105"/>
    </cofactor>
    <text evidence="11">Binds 1 zinc ion per subunit.</text>
</comment>
<dbReference type="Gene3D" id="3.30.980.10">
    <property type="entry name" value="Threonyl-trna Synthetase, Chain A, domain 2"/>
    <property type="match status" value="1"/>
</dbReference>
<dbReference type="GO" id="GO:0005737">
    <property type="term" value="C:cytoplasm"/>
    <property type="evidence" value="ECO:0007669"/>
    <property type="project" value="UniProtKB-SubCell"/>
</dbReference>
<name>A0A367Z8Z1_9BACT</name>
<keyword evidence="6 11" id="KW-0862">Zinc</keyword>
<evidence type="ECO:0000256" key="1">
    <source>
        <dbReference type="ARBA" id="ARBA00008226"/>
    </source>
</evidence>
<dbReference type="FunFam" id="3.30.980.10:FF:000004">
    <property type="entry name" value="Alanine--tRNA ligase, cytoplasmic"/>
    <property type="match status" value="1"/>
</dbReference>
<dbReference type="HAMAP" id="MF_00036_B">
    <property type="entry name" value="Ala_tRNA_synth_B"/>
    <property type="match status" value="1"/>
</dbReference>
<dbReference type="CDD" id="cd00673">
    <property type="entry name" value="AlaRS_core"/>
    <property type="match status" value="1"/>
</dbReference>
<dbReference type="InterPro" id="IPR018164">
    <property type="entry name" value="Ala-tRNA-synth_IIc_N"/>
</dbReference>
<dbReference type="AlphaFoldDB" id="A0A367Z8Z1"/>
<feature type="binding site" evidence="11">
    <location>
        <position position="577"/>
    </location>
    <ligand>
        <name>Zn(2+)</name>
        <dbReference type="ChEBI" id="CHEBI:29105"/>
    </ligand>
</feature>
<evidence type="ECO:0000313" key="13">
    <source>
        <dbReference type="EMBL" id="RCK74620.1"/>
    </source>
</evidence>
<dbReference type="PROSITE" id="PS50860">
    <property type="entry name" value="AA_TRNA_LIGASE_II_ALA"/>
    <property type="match status" value="1"/>
</dbReference>
<dbReference type="Gene3D" id="3.10.310.40">
    <property type="match status" value="1"/>
</dbReference>
<dbReference type="InterPro" id="IPR002318">
    <property type="entry name" value="Ala-tRNA-lgiase_IIc"/>
</dbReference>
<evidence type="ECO:0000256" key="8">
    <source>
        <dbReference type="ARBA" id="ARBA00022884"/>
    </source>
</evidence>
<dbReference type="InterPro" id="IPR045864">
    <property type="entry name" value="aa-tRNA-synth_II/BPL/LPL"/>
</dbReference>
<dbReference type="Gene3D" id="2.40.30.130">
    <property type="match status" value="1"/>
</dbReference>
<comment type="function">
    <text evidence="11">Catalyzes the attachment of alanine to tRNA(Ala) in a two-step reaction: alanine is first activated by ATP to form Ala-AMP and then transferred to the acceptor end of tRNA(Ala). Also edits incorrectly charged Ser-tRNA(Ala) and Gly-tRNA(Ala) via its editing domain.</text>
</comment>
<dbReference type="PRINTS" id="PR00980">
    <property type="entry name" value="TRNASYNTHALA"/>
</dbReference>
<sequence length="886" mass="97238">MDTATIRRTFIEFFQSKGHTFVPSSPVIPQDDPTLLFTNAGMNQFKPIFLGQVDPNSPMGRLRRAANSQKCIRAGGKHNDLEDVGRDTYHHTFFEMLGNWSFGDYFKAEAIEWAWELLTAVYKIPADRLYATYFQGEPSLGLAPDEETRQLWLRYLPPDRVLPGSMKDNFWEMGATGPCGPCSEIHYDRIGGRHAAALVNTGDPNVIEIWNNVFIQFNRKEDGSLEPLPAKHVDTGMGLERLASVLQGKMSNYDTDLFTPIFEAIRRETGARPYAGRVGADDVDNVDTAYRVIADHIRTLTFALTDGAVPGNLGRNYVLRRILRRAVRYGRQMLNAPDGFFSRLVPVVVETLGDAFPELRRDPQRIMAILREEEESFGRTLDRGLKLFAKLVETMPPGGVIPGAEAFKLYDTYGFPIDLTALMAAEKRLTVDMAGFEAEIEKQRARGRASLLAALPADAFKALDLGGVPPTRFLGYETLGAEATVVKVFPGEGDRPAIVVTDATPFYAASGGQVGDVGLIAGPGGTFEVATTEKHGEIWLHLGRWADQGRFAPGERVRLEVEPRLRRPTMRNHTATHLLHKALREFLGEHVKQAGSLVAPDRLRFDFSHYQAIPADTLAAIEQRVNERILENLPVQVLEMSYDEAVKTGAMALFGEKYGDRVRVIKVGDYSKELCGGTHVAATGQIGLFRIVSESSIAAGVRRIEAITGEAVLERLRTVEREAHELARLFECEPKALAARAGKVLEELRDLRKELEALRQNDVRGRLEQLRAQARAIGDVKAIVARVDGLTVDEMKQIADDLLANQPNGVALLAGGGEKANFVLKVGKEVVPRGVHAGNLIREIAKVAGGGGGGRPDMATAGGKEPAKIDAALAKGEELLRAALGA</sequence>
<keyword evidence="4 11" id="KW-0479">Metal-binding</keyword>
<organism evidence="13 14">
    <name type="scientific">Candidatus Ozemobacter sibiricus</name>
    <dbReference type="NCBI Taxonomy" id="2268124"/>
    <lineage>
        <taxon>Bacteria</taxon>
        <taxon>Candidatus Ozemobacteria</taxon>
        <taxon>Candidatus Ozemobacterales</taxon>
        <taxon>Candidatus Ozemobacteraceae</taxon>
        <taxon>Candidatus Ozemobacter</taxon>
    </lineage>
</organism>
<feature type="domain" description="Alanyl-transfer RNA synthetases family profile" evidence="12">
    <location>
        <begin position="1"/>
        <end position="718"/>
    </location>
</feature>
<proteinExistence type="inferred from homology"/>
<dbReference type="SUPFAM" id="SSF55681">
    <property type="entry name" value="Class II aaRS and biotin synthetases"/>
    <property type="match status" value="1"/>
</dbReference>
<feature type="binding site" evidence="11">
    <location>
        <position position="679"/>
    </location>
    <ligand>
        <name>Zn(2+)</name>
        <dbReference type="ChEBI" id="CHEBI:29105"/>
    </ligand>
</feature>
<feature type="binding site" evidence="11">
    <location>
        <position position="675"/>
    </location>
    <ligand>
        <name>Zn(2+)</name>
        <dbReference type="ChEBI" id="CHEBI:29105"/>
    </ligand>
</feature>
<dbReference type="GO" id="GO:0000049">
    <property type="term" value="F:tRNA binding"/>
    <property type="evidence" value="ECO:0007669"/>
    <property type="project" value="UniProtKB-KW"/>
</dbReference>
<evidence type="ECO:0000256" key="7">
    <source>
        <dbReference type="ARBA" id="ARBA00022840"/>
    </source>
</evidence>
<dbReference type="Proteomes" id="UP000252355">
    <property type="component" value="Unassembled WGS sequence"/>
</dbReference>
<evidence type="ECO:0000256" key="4">
    <source>
        <dbReference type="ARBA" id="ARBA00022723"/>
    </source>
</evidence>
<keyword evidence="3 11" id="KW-0436">Ligase</keyword>
<comment type="catalytic activity">
    <reaction evidence="11">
        <text>tRNA(Ala) + L-alanine + ATP = L-alanyl-tRNA(Ala) + AMP + diphosphate</text>
        <dbReference type="Rhea" id="RHEA:12540"/>
        <dbReference type="Rhea" id="RHEA-COMP:9657"/>
        <dbReference type="Rhea" id="RHEA-COMP:9923"/>
        <dbReference type="ChEBI" id="CHEBI:30616"/>
        <dbReference type="ChEBI" id="CHEBI:33019"/>
        <dbReference type="ChEBI" id="CHEBI:57972"/>
        <dbReference type="ChEBI" id="CHEBI:78442"/>
        <dbReference type="ChEBI" id="CHEBI:78497"/>
        <dbReference type="ChEBI" id="CHEBI:456215"/>
        <dbReference type="EC" id="6.1.1.7"/>
    </reaction>
</comment>
<dbReference type="SMART" id="SM00863">
    <property type="entry name" value="tRNA_SAD"/>
    <property type="match status" value="1"/>
</dbReference>
<dbReference type="GO" id="GO:0002161">
    <property type="term" value="F:aminoacyl-tRNA deacylase activity"/>
    <property type="evidence" value="ECO:0007669"/>
    <property type="project" value="TreeGrafter"/>
</dbReference>
<evidence type="ECO:0000256" key="5">
    <source>
        <dbReference type="ARBA" id="ARBA00022741"/>
    </source>
</evidence>
<keyword evidence="11" id="KW-0963">Cytoplasm</keyword>
<reference evidence="13 14" key="1">
    <citation type="submission" date="2018-05" db="EMBL/GenBank/DDBJ databases">
        <title>A metagenomic window into the 2 km-deep terrestrial subsurface aquifer revealed taxonomically and functionally diverse microbial community comprising novel uncultured bacterial lineages.</title>
        <authorList>
            <person name="Kadnikov V.V."/>
            <person name="Mardanov A.V."/>
            <person name="Beletsky A.V."/>
            <person name="Banks D."/>
            <person name="Pimenov N.V."/>
            <person name="Frank Y.A."/>
            <person name="Karnachuk O.V."/>
            <person name="Ravin N.V."/>
        </authorList>
    </citation>
    <scope>NUCLEOTIDE SEQUENCE [LARGE SCALE GENOMIC DNA]</scope>
    <source>
        <strain evidence="13">BY5</strain>
    </source>
</reference>
<evidence type="ECO:0000256" key="11">
    <source>
        <dbReference type="HAMAP-Rule" id="MF_00036"/>
    </source>
</evidence>
<protein>
    <recommendedName>
        <fullName evidence="11">Alanine--tRNA ligase</fullName>
        <ecNumber evidence="11">6.1.1.7</ecNumber>
    </recommendedName>
    <alternativeName>
        <fullName evidence="11">Alanyl-tRNA synthetase</fullName>
        <shortName evidence="11">AlaRS</shortName>
    </alternativeName>
</protein>
<dbReference type="InterPro" id="IPR023033">
    <property type="entry name" value="Ala_tRNA_ligase_euk/bac"/>
</dbReference>
<dbReference type="InterPro" id="IPR012947">
    <property type="entry name" value="tRNA_SAD"/>
</dbReference>
<comment type="subcellular location">
    <subcellularLocation>
        <location evidence="11">Cytoplasm</location>
    </subcellularLocation>
</comment>
<feature type="binding site" evidence="11">
    <location>
        <position position="573"/>
    </location>
    <ligand>
        <name>Zn(2+)</name>
        <dbReference type="ChEBI" id="CHEBI:29105"/>
    </ligand>
</feature>
<dbReference type="Pfam" id="PF01411">
    <property type="entry name" value="tRNA-synt_2c"/>
    <property type="match status" value="1"/>
</dbReference>
<dbReference type="Pfam" id="PF02272">
    <property type="entry name" value="DHHA1"/>
    <property type="match status" value="1"/>
</dbReference>
<dbReference type="SUPFAM" id="SSF55186">
    <property type="entry name" value="ThrRS/AlaRS common domain"/>
    <property type="match status" value="1"/>
</dbReference>
<comment type="domain">
    <text evidence="11">Consists of three domains; the N-terminal catalytic domain, the editing domain and the C-terminal C-Ala domain. The editing domain removes incorrectly charged amino acids, while the C-Ala domain, along with tRNA(Ala), serves as a bridge to cooperatively bring together the editing and aminoacylation centers thus stimulating deacylation of misacylated tRNAs.</text>
</comment>
<dbReference type="SUPFAM" id="SSF101353">
    <property type="entry name" value="Putative anticodon-binding domain of alanyl-tRNA synthetase (AlaRS)"/>
    <property type="match status" value="1"/>
</dbReference>
<dbReference type="EC" id="6.1.1.7" evidence="11"/>
<dbReference type="GO" id="GO:0006419">
    <property type="term" value="P:alanyl-tRNA aminoacylation"/>
    <property type="evidence" value="ECO:0007669"/>
    <property type="project" value="UniProtKB-UniRule"/>
</dbReference>
<dbReference type="InterPro" id="IPR018165">
    <property type="entry name" value="Ala-tRNA-synth_IIc_core"/>
</dbReference>
<dbReference type="FunFam" id="3.10.310.40:FF:000001">
    <property type="entry name" value="Alanine--tRNA ligase"/>
    <property type="match status" value="1"/>
</dbReference>
<comment type="similarity">
    <text evidence="1 11">Belongs to the class-II aminoacyl-tRNA synthetase family.</text>
</comment>
<comment type="caution">
    <text evidence="13">The sequence shown here is derived from an EMBL/GenBank/DDBJ whole genome shotgun (WGS) entry which is preliminary data.</text>
</comment>
<dbReference type="InterPro" id="IPR018162">
    <property type="entry name" value="Ala-tRNA-ligase_IIc_anticod-bd"/>
</dbReference>
<keyword evidence="8 11" id="KW-0694">RNA-binding</keyword>
<dbReference type="FunFam" id="3.30.54.20:FF:000001">
    <property type="entry name" value="Alanine--tRNA ligase"/>
    <property type="match status" value="1"/>
</dbReference>
<evidence type="ECO:0000256" key="10">
    <source>
        <dbReference type="ARBA" id="ARBA00023146"/>
    </source>
</evidence>
<evidence type="ECO:0000259" key="12">
    <source>
        <dbReference type="PROSITE" id="PS50860"/>
    </source>
</evidence>
<dbReference type="NCBIfam" id="TIGR00344">
    <property type="entry name" value="alaS"/>
    <property type="match status" value="1"/>
</dbReference>
<dbReference type="GO" id="GO:0005524">
    <property type="term" value="F:ATP binding"/>
    <property type="evidence" value="ECO:0007669"/>
    <property type="project" value="UniProtKB-UniRule"/>
</dbReference>